<proteinExistence type="predicted"/>
<feature type="transmembrane region" description="Helical" evidence="1">
    <location>
        <begin position="30"/>
        <end position="51"/>
    </location>
</feature>
<accession>A0AAX4JAM7</accession>
<protein>
    <submittedName>
        <fullName evidence="2">Uncharacterized protein</fullName>
    </submittedName>
</protein>
<name>A0AAX4JAM7_9MICR</name>
<dbReference type="Proteomes" id="UP001334084">
    <property type="component" value="Chromosome 3"/>
</dbReference>
<dbReference type="AlphaFoldDB" id="A0AAX4JAM7"/>
<keyword evidence="1" id="KW-1133">Transmembrane helix</keyword>
<sequence length="201" mass="23815">MEKFSKFNDPFTGINPFIQTKLKPINKLKAIIFLPIYLLSLIHPVFLRLLFKIKIENKPIKQIRTMICNSVTPFDIPLLKMIFKINNFYFLRDDNFYDKNFKRVKKVIKPSIIFCEGTSTNNKSLLKFNCNFRVDSVCFLKYDQVYTYGSFCKYLFSILSNTNTVEIKFKHTDDSKDLTKISGVKQVKFTYKDKEDFMKLI</sequence>
<organism evidence="2 3">
    <name type="scientific">Vairimorpha necatrix</name>
    <dbReference type="NCBI Taxonomy" id="6039"/>
    <lineage>
        <taxon>Eukaryota</taxon>
        <taxon>Fungi</taxon>
        <taxon>Fungi incertae sedis</taxon>
        <taxon>Microsporidia</taxon>
        <taxon>Nosematidae</taxon>
        <taxon>Vairimorpha</taxon>
    </lineage>
</organism>
<keyword evidence="1" id="KW-0812">Transmembrane</keyword>
<dbReference type="GeneID" id="90540838"/>
<evidence type="ECO:0000313" key="2">
    <source>
        <dbReference type="EMBL" id="WUR03030.1"/>
    </source>
</evidence>
<evidence type="ECO:0000313" key="3">
    <source>
        <dbReference type="Proteomes" id="UP001334084"/>
    </source>
</evidence>
<reference evidence="2" key="1">
    <citation type="journal article" date="2024" name="BMC Genomics">
        <title>Functional annotation of a divergent genome using sequence and structure-based similarity.</title>
        <authorList>
            <person name="Svedberg D."/>
            <person name="Winiger R.R."/>
            <person name="Berg A."/>
            <person name="Sharma H."/>
            <person name="Tellgren-Roth C."/>
            <person name="Debrunner-Vossbrinck B.A."/>
            <person name="Vossbrinck C.R."/>
            <person name="Barandun J."/>
        </authorList>
    </citation>
    <scope>NUCLEOTIDE SEQUENCE</scope>
    <source>
        <strain evidence="2">Illinois isolate</strain>
    </source>
</reference>
<gene>
    <name evidence="2" type="ORF">VNE69_03242</name>
</gene>
<dbReference type="RefSeq" id="XP_065329175.1">
    <property type="nucleotide sequence ID" value="XM_065473103.1"/>
</dbReference>
<dbReference type="KEGG" id="vnx:VNE69_03242"/>
<keyword evidence="1" id="KW-0472">Membrane</keyword>
<keyword evidence="3" id="KW-1185">Reference proteome</keyword>
<evidence type="ECO:0000256" key="1">
    <source>
        <dbReference type="SAM" id="Phobius"/>
    </source>
</evidence>
<dbReference type="EMBL" id="CP142728">
    <property type="protein sequence ID" value="WUR03030.1"/>
    <property type="molecule type" value="Genomic_DNA"/>
</dbReference>